<dbReference type="Proteomes" id="UP000632740">
    <property type="component" value="Unassembled WGS sequence"/>
</dbReference>
<accession>A0A919U2I5</accession>
<keyword evidence="2" id="KW-1185">Reference proteome</keyword>
<proteinExistence type="predicted"/>
<evidence type="ECO:0000313" key="1">
    <source>
        <dbReference type="EMBL" id="GIG21144.1"/>
    </source>
</evidence>
<reference evidence="1" key="1">
    <citation type="submission" date="2021-01" db="EMBL/GenBank/DDBJ databases">
        <title>Whole genome shotgun sequence of Cellulomonas chitinilytica NBRC 110799.</title>
        <authorList>
            <person name="Komaki H."/>
            <person name="Tamura T."/>
        </authorList>
    </citation>
    <scope>NUCLEOTIDE SEQUENCE</scope>
    <source>
        <strain evidence="1">NBRC 110799</strain>
    </source>
</reference>
<comment type="caution">
    <text evidence="1">The sequence shown here is derived from an EMBL/GenBank/DDBJ whole genome shotgun (WGS) entry which is preliminary data.</text>
</comment>
<dbReference type="RefSeq" id="WP_203751818.1">
    <property type="nucleotide sequence ID" value="NZ_BONK01000005.1"/>
</dbReference>
<name>A0A919U2I5_9CELL</name>
<evidence type="ECO:0000313" key="2">
    <source>
        <dbReference type="Proteomes" id="UP000632740"/>
    </source>
</evidence>
<protein>
    <submittedName>
        <fullName evidence="1">Uncharacterized protein</fullName>
    </submittedName>
</protein>
<sequence length="456" mass="49425">MTDERTVGELLLDVGATARDLMWDPNPDRAPAQARSWGEVVEAAAELWAAIPGDGDDPSIGHVVAVTEWLHRRQQRTGWPGVGEGDAQLEGMARNLERAAALLTAVDPARDLSEAEEHDAQLARMRTMHAVYVTAHAVGVSVNQHERTLRRVQATRESTRIGQSVEPVRELSRRLCSIENTAREYLRMRGPANTHGERSGVRERLERAIARWDVQAHRSLATRAPEVTSAMFVAMFEREMTLVSEVVSAAAARHGLIDPVDFARRQRPAMSAAQEAWGHLRNDLARLAGRVRVCDDDLLVAGTELRSALRGISAQLIVGHGGDLADLRAVSQVLMSGLEGAAHRASVVQDVVTDPSLQVSARAANSLVRESAVSPEAPVHPNDVARDTRVPLPPEAAAAVAVLVRRVVSATALVESATSTLSHGNWATADPPITGRSAWSLSVEVRGEDRRSGFHR</sequence>
<organism evidence="1 2">
    <name type="scientific">Cellulomonas chitinilytica</name>
    <dbReference type="NCBI Taxonomy" id="398759"/>
    <lineage>
        <taxon>Bacteria</taxon>
        <taxon>Bacillati</taxon>
        <taxon>Actinomycetota</taxon>
        <taxon>Actinomycetes</taxon>
        <taxon>Micrococcales</taxon>
        <taxon>Cellulomonadaceae</taxon>
        <taxon>Cellulomonas</taxon>
    </lineage>
</organism>
<dbReference type="AlphaFoldDB" id="A0A919U2I5"/>
<gene>
    <name evidence="1" type="ORF">Cch01nite_18680</name>
</gene>
<dbReference type="EMBL" id="BONK01000005">
    <property type="protein sequence ID" value="GIG21144.1"/>
    <property type="molecule type" value="Genomic_DNA"/>
</dbReference>